<dbReference type="RefSeq" id="WP_007091564.1">
    <property type="nucleotide sequence ID" value="NZ_CP004388.1"/>
</dbReference>
<dbReference type="GO" id="GO:0030288">
    <property type="term" value="C:outer membrane-bounded periplasmic space"/>
    <property type="evidence" value="ECO:0007669"/>
    <property type="project" value="TreeGrafter"/>
</dbReference>
<feature type="chain" id="PRO_5044502071" evidence="6">
    <location>
        <begin position="32"/>
        <end position="315"/>
    </location>
</feature>
<keyword evidence="4" id="KW-0408">Iron</keyword>
<evidence type="ECO:0000256" key="6">
    <source>
        <dbReference type="SAM" id="SignalP"/>
    </source>
</evidence>
<reference evidence="8 9" key="1">
    <citation type="journal article" date="2012" name="J. Bacteriol.">
        <title>Genome sequence of Thalassospira xiamenensis type strain M-5.</title>
        <authorList>
            <person name="Lai Q."/>
            <person name="Shao Z."/>
        </authorList>
    </citation>
    <scope>NUCLEOTIDE SEQUENCE [LARGE SCALE GENOMIC DNA]</scope>
    <source>
        <strain evidence="8 9">M-5</strain>
    </source>
</reference>
<dbReference type="SUPFAM" id="SSF53807">
    <property type="entry name" value="Helical backbone' metal receptor"/>
    <property type="match status" value="1"/>
</dbReference>
<name>A0AB72UEX6_9PROT</name>
<accession>A0AB72UEX6</accession>
<dbReference type="Gene3D" id="3.40.50.1980">
    <property type="entry name" value="Nitrogenase molybdenum iron protein domain"/>
    <property type="match status" value="2"/>
</dbReference>
<sequence length="315" mass="33771">MRNRLIASIACSCMIATGILAPTIAPTIALAETYRHEMGTVNFATPPTRIAVSNWSLTETVLALGLDPVAIPEADGYRAWVVEPALPAEFADLGERRSPNLEVLRDSRPDVILISNEVAMAYDKLSALAPTMVYSIYNSDQSALEKAEELTRNIGKLTGRSDKAGEIIASANQRIAAAADRIRKVVGDDAKFSVVRILDGAHFRIHGTTSLFGSTLARMGFANAWTGPLNGWGFSNGEIGDLAKLGPAHVAYIEPTPDPVKAKLFASPVWKALPFNRENTVYEVPASWTFGGLLSAARFAEQLADAVTKTTAQGS</sequence>
<evidence type="ECO:0000256" key="3">
    <source>
        <dbReference type="ARBA" id="ARBA00022448"/>
    </source>
</evidence>
<evidence type="ECO:0000256" key="2">
    <source>
        <dbReference type="ARBA" id="ARBA00008814"/>
    </source>
</evidence>
<dbReference type="GO" id="GO:1901678">
    <property type="term" value="P:iron coordination entity transport"/>
    <property type="evidence" value="ECO:0007669"/>
    <property type="project" value="UniProtKB-ARBA"/>
</dbReference>
<feature type="domain" description="Fe/B12 periplasmic-binding" evidence="7">
    <location>
        <begin position="49"/>
        <end position="311"/>
    </location>
</feature>
<protein>
    <submittedName>
        <fullName evidence="8">Ferrichrome-binding periplasmic protein</fullName>
    </submittedName>
</protein>
<keyword evidence="4" id="KW-0406">Ion transport</keyword>
<keyword evidence="3" id="KW-0813">Transport</keyword>
<dbReference type="PRINTS" id="PR01715">
    <property type="entry name" value="FERRIBNDNGPP"/>
</dbReference>
<dbReference type="GeneID" id="31928388"/>
<dbReference type="InterPro" id="IPR002491">
    <property type="entry name" value="ABC_transptr_periplasmic_BD"/>
</dbReference>
<dbReference type="AlphaFoldDB" id="A0AB72UEX6"/>
<evidence type="ECO:0000256" key="4">
    <source>
        <dbReference type="ARBA" id="ARBA00022496"/>
    </source>
</evidence>
<dbReference type="KEGG" id="txi:TH3_13545"/>
<evidence type="ECO:0000313" key="9">
    <source>
        <dbReference type="Proteomes" id="UP000007127"/>
    </source>
</evidence>
<keyword evidence="4" id="KW-0410">Iron transport</keyword>
<dbReference type="EMBL" id="CP004388">
    <property type="protein sequence ID" value="AJD52825.1"/>
    <property type="molecule type" value="Genomic_DNA"/>
</dbReference>
<keyword evidence="5 6" id="KW-0732">Signal</keyword>
<organism evidence="8 9">
    <name type="scientific">Thalassospira xiamenensis M-5 = DSM 17429</name>
    <dbReference type="NCBI Taxonomy" id="1123366"/>
    <lineage>
        <taxon>Bacteria</taxon>
        <taxon>Pseudomonadati</taxon>
        <taxon>Pseudomonadota</taxon>
        <taxon>Alphaproteobacteria</taxon>
        <taxon>Rhodospirillales</taxon>
        <taxon>Thalassospiraceae</taxon>
        <taxon>Thalassospira</taxon>
    </lineage>
</organism>
<dbReference type="PANTHER" id="PTHR30532:SF1">
    <property type="entry name" value="IRON(3+)-HYDROXAMATE-BINDING PROTEIN FHUD"/>
    <property type="match status" value="1"/>
</dbReference>
<dbReference type="Proteomes" id="UP000007127">
    <property type="component" value="Chromosome"/>
</dbReference>
<gene>
    <name evidence="8" type="ORF">TH3_13545</name>
</gene>
<dbReference type="PANTHER" id="PTHR30532">
    <property type="entry name" value="IRON III DICITRATE-BINDING PERIPLASMIC PROTEIN"/>
    <property type="match status" value="1"/>
</dbReference>
<comment type="subcellular location">
    <subcellularLocation>
        <location evidence="1">Cell envelope</location>
    </subcellularLocation>
</comment>
<evidence type="ECO:0000259" key="7">
    <source>
        <dbReference type="PROSITE" id="PS50983"/>
    </source>
</evidence>
<proteinExistence type="inferred from homology"/>
<evidence type="ECO:0000256" key="1">
    <source>
        <dbReference type="ARBA" id="ARBA00004196"/>
    </source>
</evidence>
<dbReference type="Pfam" id="PF01497">
    <property type="entry name" value="Peripla_BP_2"/>
    <property type="match status" value="1"/>
</dbReference>
<evidence type="ECO:0000313" key="8">
    <source>
        <dbReference type="EMBL" id="AJD52825.1"/>
    </source>
</evidence>
<dbReference type="InterPro" id="IPR051313">
    <property type="entry name" value="Bact_iron-sidero_bind"/>
</dbReference>
<comment type="similarity">
    <text evidence="2">Belongs to the bacterial solute-binding protein 8 family.</text>
</comment>
<dbReference type="PROSITE" id="PS50983">
    <property type="entry name" value="FE_B12_PBP"/>
    <property type="match status" value="1"/>
</dbReference>
<evidence type="ECO:0000256" key="5">
    <source>
        <dbReference type="ARBA" id="ARBA00022729"/>
    </source>
</evidence>
<feature type="signal peptide" evidence="6">
    <location>
        <begin position="1"/>
        <end position="31"/>
    </location>
</feature>
<dbReference type="CDD" id="cd01146">
    <property type="entry name" value="FhuD"/>
    <property type="match status" value="1"/>
</dbReference>